<dbReference type="PANTHER" id="PTHR43046:SF14">
    <property type="entry name" value="MUTT_NUDIX FAMILY PROTEIN"/>
    <property type="match status" value="1"/>
</dbReference>
<dbReference type="Proteomes" id="UP000033608">
    <property type="component" value="Unassembled WGS sequence"/>
</dbReference>
<comment type="cofactor">
    <cofactor evidence="1">
        <name>Mg(2+)</name>
        <dbReference type="ChEBI" id="CHEBI:18420"/>
    </cofactor>
</comment>
<proteinExistence type="inferred from homology"/>
<dbReference type="Proteomes" id="UP000184533">
    <property type="component" value="Unassembled WGS sequence"/>
</dbReference>
<dbReference type="InterPro" id="IPR020476">
    <property type="entry name" value="Nudix_hydrolase"/>
</dbReference>
<protein>
    <submittedName>
        <fullName evidence="6">ADP-ribose pyrophosphatase YjhB, NUDIX family</fullName>
    </submittedName>
</protein>
<dbReference type="PROSITE" id="PS00893">
    <property type="entry name" value="NUDIX_BOX"/>
    <property type="match status" value="1"/>
</dbReference>
<evidence type="ECO:0000259" key="4">
    <source>
        <dbReference type="PROSITE" id="PS51462"/>
    </source>
</evidence>
<organism evidence="5 7">
    <name type="scientific">Devosia limi DSM 17137</name>
    <dbReference type="NCBI Taxonomy" id="1121477"/>
    <lineage>
        <taxon>Bacteria</taxon>
        <taxon>Pseudomonadati</taxon>
        <taxon>Pseudomonadota</taxon>
        <taxon>Alphaproteobacteria</taxon>
        <taxon>Hyphomicrobiales</taxon>
        <taxon>Devosiaceae</taxon>
        <taxon>Devosia</taxon>
    </lineage>
</organism>
<feature type="domain" description="Nudix hydrolase" evidence="4">
    <location>
        <begin position="2"/>
        <end position="135"/>
    </location>
</feature>
<sequence>MAHRISAGALVIHEDKILLVHHQRPGIHDFWVAPGGGVEGSETLEQAAAREVLEETGLTVNIIRPAYIDELWNTTDRGVKFWFLASLGGGSLSVSANPAGNESIVGAGWFGRDQLPQGKVFPDPLRHRFWSDLRLGFPNPIKLPLHRIAD</sequence>
<comment type="similarity">
    <text evidence="3">Belongs to the Nudix hydrolase family.</text>
</comment>
<dbReference type="InterPro" id="IPR020084">
    <property type="entry name" value="NUDIX_hydrolase_CS"/>
</dbReference>
<reference evidence="6 8" key="2">
    <citation type="submission" date="2016-11" db="EMBL/GenBank/DDBJ databases">
        <authorList>
            <person name="Jaros S."/>
            <person name="Januszkiewicz K."/>
            <person name="Wedrychowicz H."/>
        </authorList>
    </citation>
    <scope>NUCLEOTIDE SEQUENCE [LARGE SCALE GENOMIC DNA]</scope>
    <source>
        <strain evidence="6 8">DSM 17137</strain>
    </source>
</reference>
<dbReference type="Gene3D" id="3.90.79.10">
    <property type="entry name" value="Nucleoside Triphosphate Pyrophosphohydrolase"/>
    <property type="match status" value="1"/>
</dbReference>
<accession>A0A0F5L1A8</accession>
<dbReference type="Pfam" id="PF00293">
    <property type="entry name" value="NUDIX"/>
    <property type="match status" value="1"/>
</dbReference>
<evidence type="ECO:0000256" key="1">
    <source>
        <dbReference type="ARBA" id="ARBA00001946"/>
    </source>
</evidence>
<dbReference type="STRING" id="1121477.SAMN02745223_02030"/>
<dbReference type="GO" id="GO:0016787">
    <property type="term" value="F:hydrolase activity"/>
    <property type="evidence" value="ECO:0007669"/>
    <property type="project" value="UniProtKB-KW"/>
</dbReference>
<dbReference type="PRINTS" id="PR00502">
    <property type="entry name" value="NUDIXFAMILY"/>
</dbReference>
<dbReference type="EMBL" id="FQVC01000005">
    <property type="protein sequence ID" value="SHF19945.1"/>
    <property type="molecule type" value="Genomic_DNA"/>
</dbReference>
<dbReference type="PROSITE" id="PS51462">
    <property type="entry name" value="NUDIX"/>
    <property type="match status" value="1"/>
</dbReference>
<dbReference type="RefSeq" id="WP_046137193.1">
    <property type="nucleotide sequence ID" value="NZ_FQVC01000005.1"/>
</dbReference>
<dbReference type="PATRIC" id="fig|1121477.3.peg.943"/>
<evidence type="ECO:0000313" key="8">
    <source>
        <dbReference type="Proteomes" id="UP000184533"/>
    </source>
</evidence>
<evidence type="ECO:0000256" key="2">
    <source>
        <dbReference type="ARBA" id="ARBA00022801"/>
    </source>
</evidence>
<dbReference type="EMBL" id="LAJF01000156">
    <property type="protein sequence ID" value="KKB76186.1"/>
    <property type="molecule type" value="Genomic_DNA"/>
</dbReference>
<dbReference type="AlphaFoldDB" id="A0A0F5L1A8"/>
<gene>
    <name evidence="6" type="ORF">SAMN02745223_02030</name>
    <name evidence="5" type="ORF">VW29_20790</name>
</gene>
<reference evidence="5 7" key="1">
    <citation type="submission" date="2015-03" db="EMBL/GenBank/DDBJ databases">
        <authorList>
            <person name="Hassan Y.I."/>
            <person name="Lepp D."/>
            <person name="Zhou T."/>
        </authorList>
    </citation>
    <scope>NUCLEOTIDE SEQUENCE [LARGE SCALE GENOMIC DNA]</scope>
    <source>
        <strain evidence="5 7">DSM 17137</strain>
    </source>
</reference>
<evidence type="ECO:0000256" key="3">
    <source>
        <dbReference type="RuleBase" id="RU003476"/>
    </source>
</evidence>
<evidence type="ECO:0000313" key="6">
    <source>
        <dbReference type="EMBL" id="SHF19945.1"/>
    </source>
</evidence>
<dbReference type="OrthoDB" id="9761969at2"/>
<name>A0A0F5L1A8_9HYPH</name>
<dbReference type="PANTHER" id="PTHR43046">
    <property type="entry name" value="GDP-MANNOSE MANNOSYL HYDROLASE"/>
    <property type="match status" value="1"/>
</dbReference>
<evidence type="ECO:0000313" key="7">
    <source>
        <dbReference type="Proteomes" id="UP000033608"/>
    </source>
</evidence>
<dbReference type="InterPro" id="IPR000086">
    <property type="entry name" value="NUDIX_hydrolase_dom"/>
</dbReference>
<keyword evidence="2 3" id="KW-0378">Hydrolase</keyword>
<dbReference type="InterPro" id="IPR015797">
    <property type="entry name" value="NUDIX_hydrolase-like_dom_sf"/>
</dbReference>
<keyword evidence="7" id="KW-1185">Reference proteome</keyword>
<dbReference type="SUPFAM" id="SSF55811">
    <property type="entry name" value="Nudix"/>
    <property type="match status" value="1"/>
</dbReference>
<evidence type="ECO:0000313" key="5">
    <source>
        <dbReference type="EMBL" id="KKB76186.1"/>
    </source>
</evidence>